<dbReference type="EMBL" id="CAADRP010002340">
    <property type="protein sequence ID" value="VFU66212.1"/>
    <property type="molecule type" value="Genomic_DNA"/>
</dbReference>
<feature type="region of interest" description="Disordered" evidence="1">
    <location>
        <begin position="183"/>
        <end position="245"/>
    </location>
</feature>
<reference evidence="2" key="1">
    <citation type="submission" date="2019-03" db="EMBL/GenBank/DDBJ databases">
        <authorList>
            <person name="Mank J."/>
            <person name="Almeida P."/>
        </authorList>
    </citation>
    <scope>NUCLEOTIDE SEQUENCE</scope>
    <source>
        <strain evidence="2">78183</strain>
    </source>
</reference>
<gene>
    <name evidence="2" type="ORF">SVIM_LOCUS512999</name>
</gene>
<protein>
    <submittedName>
        <fullName evidence="2">Uncharacterized protein</fullName>
    </submittedName>
</protein>
<feature type="compositionally biased region" description="Pro residues" evidence="1">
    <location>
        <begin position="47"/>
        <end position="58"/>
    </location>
</feature>
<dbReference type="AlphaFoldDB" id="A0A6N2NG40"/>
<feature type="compositionally biased region" description="Low complexity" evidence="1">
    <location>
        <begin position="196"/>
        <end position="221"/>
    </location>
</feature>
<name>A0A6N2NG40_SALVM</name>
<feature type="region of interest" description="Disordered" evidence="1">
    <location>
        <begin position="26"/>
        <end position="92"/>
    </location>
</feature>
<feature type="compositionally biased region" description="Pro residues" evidence="1">
    <location>
        <begin position="185"/>
        <end position="195"/>
    </location>
</feature>
<evidence type="ECO:0000313" key="2">
    <source>
        <dbReference type="EMBL" id="VFU66212.1"/>
    </source>
</evidence>
<sequence length="245" mass="26082">MAASRHVATLPPVCFNAPSQINAFSNIPSSSTSGTTTHETTHFIMGPQPPVNKPPPPSQKTTMQTNTKKPHNNPPKKPQPSSSGSWAEKFAAQATPPPVTLVPLQHAPSTQLNFCVLNTRDTIIPSSTPPIPLQAMQDPSPDMLLICQAEDQHNVEPMNSVQATGRDDEVHLPLDLMVPLNSCPPASPIPPPPNIPNTTTLNHSPICNSAKESNKASSSSSPQVKKKRGSRKPFFGLGRSLLAGA</sequence>
<proteinExistence type="predicted"/>
<feature type="compositionally biased region" description="Low complexity" evidence="1">
    <location>
        <begin position="29"/>
        <end position="38"/>
    </location>
</feature>
<evidence type="ECO:0000256" key="1">
    <source>
        <dbReference type="SAM" id="MobiDB-lite"/>
    </source>
</evidence>
<accession>A0A6N2NG40</accession>
<organism evidence="2">
    <name type="scientific">Salix viminalis</name>
    <name type="common">Common osier</name>
    <name type="synonym">Basket willow</name>
    <dbReference type="NCBI Taxonomy" id="40686"/>
    <lineage>
        <taxon>Eukaryota</taxon>
        <taxon>Viridiplantae</taxon>
        <taxon>Streptophyta</taxon>
        <taxon>Embryophyta</taxon>
        <taxon>Tracheophyta</taxon>
        <taxon>Spermatophyta</taxon>
        <taxon>Magnoliopsida</taxon>
        <taxon>eudicotyledons</taxon>
        <taxon>Gunneridae</taxon>
        <taxon>Pentapetalae</taxon>
        <taxon>rosids</taxon>
        <taxon>fabids</taxon>
        <taxon>Malpighiales</taxon>
        <taxon>Salicaceae</taxon>
        <taxon>Saliceae</taxon>
        <taxon>Salix</taxon>
    </lineage>
</organism>